<evidence type="ECO:0000313" key="3">
    <source>
        <dbReference type="Proteomes" id="UP000034616"/>
    </source>
</evidence>
<name>A0A0G0UIE1_9BACT</name>
<evidence type="ECO:0000259" key="1">
    <source>
        <dbReference type="Pfam" id="PF01872"/>
    </source>
</evidence>
<dbReference type="SUPFAM" id="SSF53597">
    <property type="entry name" value="Dihydrofolate reductase-like"/>
    <property type="match status" value="1"/>
</dbReference>
<feature type="domain" description="Bacterial bifunctional deaminase-reductase C-terminal" evidence="1">
    <location>
        <begin position="2"/>
        <end position="157"/>
    </location>
</feature>
<dbReference type="GO" id="GO:0009231">
    <property type="term" value="P:riboflavin biosynthetic process"/>
    <property type="evidence" value="ECO:0007669"/>
    <property type="project" value="InterPro"/>
</dbReference>
<reference evidence="2 3" key="1">
    <citation type="journal article" date="2015" name="Nature">
        <title>rRNA introns, odd ribosomes, and small enigmatic genomes across a large radiation of phyla.</title>
        <authorList>
            <person name="Brown C.T."/>
            <person name="Hug L.A."/>
            <person name="Thomas B.C."/>
            <person name="Sharon I."/>
            <person name="Castelle C.J."/>
            <person name="Singh A."/>
            <person name="Wilkins M.J."/>
            <person name="Williams K.H."/>
            <person name="Banfield J.F."/>
        </authorList>
    </citation>
    <scope>NUCLEOTIDE SEQUENCE [LARGE SCALE GENOMIC DNA]</scope>
</reference>
<dbReference type="Gene3D" id="3.40.430.10">
    <property type="entry name" value="Dihydrofolate Reductase, subunit A"/>
    <property type="match status" value="1"/>
</dbReference>
<dbReference type="Pfam" id="PF01872">
    <property type="entry name" value="RibD_C"/>
    <property type="match status" value="1"/>
</dbReference>
<accession>A0A0G0UIE1</accession>
<protein>
    <submittedName>
        <fullName evidence="2">Bifunctional deaminase-reductase domain protein</fullName>
    </submittedName>
</protein>
<comment type="caution">
    <text evidence="2">The sequence shown here is derived from an EMBL/GenBank/DDBJ whole genome shotgun (WGS) entry which is preliminary data.</text>
</comment>
<dbReference type="PANTHER" id="PTHR38011:SF11">
    <property type="entry name" value="2,5-DIAMINO-6-RIBOSYLAMINO-4(3H)-PYRIMIDINONE 5'-PHOSPHATE REDUCTASE"/>
    <property type="match status" value="1"/>
</dbReference>
<dbReference type="InterPro" id="IPR050765">
    <property type="entry name" value="Riboflavin_Biosynth_HTPR"/>
</dbReference>
<dbReference type="InterPro" id="IPR024072">
    <property type="entry name" value="DHFR-like_dom_sf"/>
</dbReference>
<gene>
    <name evidence="2" type="ORF">UU35_C0004G0039</name>
</gene>
<dbReference type="AlphaFoldDB" id="A0A0G0UIE1"/>
<dbReference type="InterPro" id="IPR002734">
    <property type="entry name" value="RibDG_C"/>
</dbReference>
<dbReference type="GO" id="GO:0008703">
    <property type="term" value="F:5-amino-6-(5-phosphoribosylamino)uracil reductase activity"/>
    <property type="evidence" value="ECO:0007669"/>
    <property type="project" value="InterPro"/>
</dbReference>
<dbReference type="Proteomes" id="UP000034616">
    <property type="component" value="Unassembled WGS sequence"/>
</dbReference>
<sequence>MKVILYIAITANGMIAGTDDETSWLTKEEADSYCTIVREAGCLIVGRRTYYILTKQPEFQEFKNAKLVVVSHNDVELIDSRHIVARTPQEAIEVLSDFPEVIVAGGGILNASFLADNLIDEMYIDIEPVVIGKGIPLFKGQDFERNLKLLGQRTLSENEIQLHYKVVKEGK</sequence>
<dbReference type="PANTHER" id="PTHR38011">
    <property type="entry name" value="DIHYDROFOLATE REDUCTASE FAMILY PROTEIN (AFU_ORTHOLOGUE AFUA_8G06820)"/>
    <property type="match status" value="1"/>
</dbReference>
<proteinExistence type="predicted"/>
<organism evidence="2 3">
    <name type="scientific">Candidatus Uhrbacteria bacterium GW2011_GWC2_41_11</name>
    <dbReference type="NCBI Taxonomy" id="1618985"/>
    <lineage>
        <taxon>Bacteria</taxon>
        <taxon>Candidatus Uhriibacteriota</taxon>
    </lineage>
</organism>
<dbReference type="EMBL" id="LCAH01000004">
    <property type="protein sequence ID" value="KKR87266.1"/>
    <property type="molecule type" value="Genomic_DNA"/>
</dbReference>
<evidence type="ECO:0000313" key="2">
    <source>
        <dbReference type="EMBL" id="KKR87266.1"/>
    </source>
</evidence>